<dbReference type="EMBL" id="JAJSOW010000003">
    <property type="protein sequence ID" value="KAI9194316.1"/>
    <property type="molecule type" value="Genomic_DNA"/>
</dbReference>
<evidence type="ECO:0000256" key="2">
    <source>
        <dbReference type="SAM" id="MobiDB-lite"/>
    </source>
</evidence>
<reference evidence="4" key="1">
    <citation type="journal article" date="2022" name="Plant J.">
        <title>Strategies of tolerance reflected in two North American maple genomes.</title>
        <authorList>
            <person name="McEvoy S.L."/>
            <person name="Sezen U.U."/>
            <person name="Trouern-Trend A."/>
            <person name="McMahon S.M."/>
            <person name="Schaberg P.G."/>
            <person name="Yang J."/>
            <person name="Wegrzyn J.L."/>
            <person name="Swenson N.G."/>
        </authorList>
    </citation>
    <scope>NUCLEOTIDE SEQUENCE</scope>
    <source>
        <strain evidence="4">91603</strain>
    </source>
</reference>
<protein>
    <recommendedName>
        <fullName evidence="3">Retropepsins domain-containing protein</fullName>
    </recommendedName>
</protein>
<accession>A0AAD5JIJ8</accession>
<evidence type="ECO:0000256" key="1">
    <source>
        <dbReference type="ARBA" id="ARBA00022801"/>
    </source>
</evidence>
<evidence type="ECO:0000313" key="5">
    <source>
        <dbReference type="Proteomes" id="UP001064489"/>
    </source>
</evidence>
<keyword evidence="1" id="KW-0378">Hydrolase</keyword>
<gene>
    <name evidence="4" type="ORF">LWI28_004979</name>
</gene>
<dbReference type="SUPFAM" id="SSF50630">
    <property type="entry name" value="Acid proteases"/>
    <property type="match status" value="1"/>
</dbReference>
<dbReference type="Proteomes" id="UP001064489">
    <property type="component" value="Chromosome 1"/>
</dbReference>
<name>A0AAD5JIJ8_ACENE</name>
<feature type="domain" description="Retropepsins" evidence="3">
    <location>
        <begin position="159"/>
        <end position="247"/>
    </location>
</feature>
<dbReference type="InterPro" id="IPR018061">
    <property type="entry name" value="Retropepsins"/>
</dbReference>
<evidence type="ECO:0000313" key="4">
    <source>
        <dbReference type="EMBL" id="KAI9194316.1"/>
    </source>
</evidence>
<dbReference type="InterPro" id="IPR021109">
    <property type="entry name" value="Peptidase_aspartic_dom_sf"/>
</dbReference>
<dbReference type="AlphaFoldDB" id="A0AAD5JIJ8"/>
<evidence type="ECO:0000259" key="3">
    <source>
        <dbReference type="Pfam" id="PF00077"/>
    </source>
</evidence>
<organism evidence="4 5">
    <name type="scientific">Acer negundo</name>
    <name type="common">Box elder</name>
    <dbReference type="NCBI Taxonomy" id="4023"/>
    <lineage>
        <taxon>Eukaryota</taxon>
        <taxon>Viridiplantae</taxon>
        <taxon>Streptophyta</taxon>
        <taxon>Embryophyta</taxon>
        <taxon>Tracheophyta</taxon>
        <taxon>Spermatophyta</taxon>
        <taxon>Magnoliopsida</taxon>
        <taxon>eudicotyledons</taxon>
        <taxon>Gunneridae</taxon>
        <taxon>Pentapetalae</taxon>
        <taxon>rosids</taxon>
        <taxon>malvids</taxon>
        <taxon>Sapindales</taxon>
        <taxon>Sapindaceae</taxon>
        <taxon>Hippocastanoideae</taxon>
        <taxon>Acereae</taxon>
        <taxon>Acer</taxon>
    </lineage>
</organism>
<feature type="region of interest" description="Disordered" evidence="2">
    <location>
        <begin position="81"/>
        <end position="116"/>
    </location>
</feature>
<dbReference type="GO" id="GO:0016787">
    <property type="term" value="F:hydrolase activity"/>
    <property type="evidence" value="ECO:0007669"/>
    <property type="project" value="UniProtKB-KW"/>
</dbReference>
<reference evidence="4" key="2">
    <citation type="submission" date="2023-02" db="EMBL/GenBank/DDBJ databases">
        <authorList>
            <person name="Swenson N.G."/>
            <person name="Wegrzyn J.L."/>
            <person name="Mcevoy S.L."/>
        </authorList>
    </citation>
    <scope>NUCLEOTIDE SEQUENCE</scope>
    <source>
        <strain evidence="4">91603</strain>
        <tissue evidence="4">Leaf</tissue>
    </source>
</reference>
<keyword evidence="5" id="KW-1185">Reference proteome</keyword>
<sequence>MIDSINDPILKASYIRQIQQKISQPSTNNPLANPKGPTISNFDENVIRLFSPKQRKVTITDLQKEINQVKEEIRELKHTTQMIQSRLKDKSSKKAKKKLSTQNNHDNFKSLDDSESEQPIITEDHADHQLASILHPNLIQQQETLIIKEIRIQKWYMEVNIRISSCFHLRVNVLIDTGVNLNCMREAFVPTKYFEKTAETLYGANKQQLSIQYKLTNAKVCNGGVCYNTSFLMVKNLSQNVILGLPFIHLISPFRVTSEGLII</sequence>
<dbReference type="Pfam" id="PF00077">
    <property type="entry name" value="RVP"/>
    <property type="match status" value="1"/>
</dbReference>
<dbReference type="Gene3D" id="2.40.70.10">
    <property type="entry name" value="Acid Proteases"/>
    <property type="match status" value="1"/>
</dbReference>
<proteinExistence type="predicted"/>
<dbReference type="CDD" id="cd00303">
    <property type="entry name" value="retropepsin_like"/>
    <property type="match status" value="1"/>
</dbReference>
<comment type="caution">
    <text evidence="4">The sequence shown here is derived from an EMBL/GenBank/DDBJ whole genome shotgun (WGS) entry which is preliminary data.</text>
</comment>